<dbReference type="PANTHER" id="PTHR33202:SF7">
    <property type="entry name" value="FERRIC UPTAKE REGULATION PROTEIN"/>
    <property type="match status" value="1"/>
</dbReference>
<dbReference type="SUPFAM" id="SSF46785">
    <property type="entry name" value="Winged helix' DNA-binding domain"/>
    <property type="match status" value="1"/>
</dbReference>
<dbReference type="Pfam" id="PF01475">
    <property type="entry name" value="FUR"/>
    <property type="match status" value="1"/>
</dbReference>
<proteinExistence type="inferred from homology"/>
<comment type="cofactor">
    <cofactor evidence="8">
        <name>Mn(2+)</name>
        <dbReference type="ChEBI" id="CHEBI:29035"/>
    </cofactor>
    <cofactor evidence="8">
        <name>Fe(2+)</name>
        <dbReference type="ChEBI" id="CHEBI:29033"/>
    </cofactor>
    <text evidence="8">Binds 1 Mn(2+) or Fe(2+) ion per subunit.</text>
</comment>
<feature type="binding site" evidence="7">
    <location>
        <position position="94"/>
    </location>
    <ligand>
        <name>Zn(2+)</name>
        <dbReference type="ChEBI" id="CHEBI:29105"/>
    </ligand>
</feature>
<feature type="binding site" evidence="8">
    <location>
        <position position="109"/>
    </location>
    <ligand>
        <name>Fe cation</name>
        <dbReference type="ChEBI" id="CHEBI:24875"/>
    </ligand>
</feature>
<dbReference type="EMBL" id="FNFP01000002">
    <property type="protein sequence ID" value="SDK56886.1"/>
    <property type="molecule type" value="Genomic_DNA"/>
</dbReference>
<gene>
    <name evidence="9" type="ORF">SAMN05660472_01596</name>
</gene>
<dbReference type="GO" id="GO:0003700">
    <property type="term" value="F:DNA-binding transcription factor activity"/>
    <property type="evidence" value="ECO:0007669"/>
    <property type="project" value="InterPro"/>
</dbReference>
<dbReference type="RefSeq" id="WP_176762099.1">
    <property type="nucleotide sequence ID" value="NZ_FNFP01000002.1"/>
</dbReference>
<dbReference type="GO" id="GO:0000976">
    <property type="term" value="F:transcription cis-regulatory region binding"/>
    <property type="evidence" value="ECO:0007669"/>
    <property type="project" value="TreeGrafter"/>
</dbReference>
<dbReference type="InterPro" id="IPR043135">
    <property type="entry name" value="Fur_C"/>
</dbReference>
<feature type="binding site" evidence="7">
    <location>
        <position position="97"/>
    </location>
    <ligand>
        <name>Zn(2+)</name>
        <dbReference type="ChEBI" id="CHEBI:29105"/>
    </ligand>
</feature>
<evidence type="ECO:0000256" key="4">
    <source>
        <dbReference type="ARBA" id="ARBA00023015"/>
    </source>
</evidence>
<evidence type="ECO:0000256" key="5">
    <source>
        <dbReference type="ARBA" id="ARBA00023125"/>
    </source>
</evidence>
<evidence type="ECO:0000256" key="2">
    <source>
        <dbReference type="ARBA" id="ARBA00022491"/>
    </source>
</evidence>
<sequence length="140" mass="16129">MREALEILLKKKGYKITTQRKAILNVFLNSQKHLLTAAEVYELVSKNNHSLNFSTVYRNLEVLLNTDLIKRVNLDNGVNSYELNLDDHHHHLICLKCGCTETTTYCPMEEINKSINQISDFIPTDHKLEIYGYCGKCNKA</sequence>
<evidence type="ECO:0000256" key="6">
    <source>
        <dbReference type="ARBA" id="ARBA00023163"/>
    </source>
</evidence>
<dbReference type="STRING" id="393762.SAMN05660472_01596"/>
<feature type="binding site" evidence="8">
    <location>
        <position position="88"/>
    </location>
    <ligand>
        <name>Fe cation</name>
        <dbReference type="ChEBI" id="CHEBI:24875"/>
    </ligand>
</feature>
<feature type="binding site" evidence="7">
    <location>
        <position position="137"/>
    </location>
    <ligand>
        <name>Zn(2+)</name>
        <dbReference type="ChEBI" id="CHEBI:29105"/>
    </ligand>
</feature>
<dbReference type="Gene3D" id="3.30.1490.190">
    <property type="match status" value="1"/>
</dbReference>
<dbReference type="GO" id="GO:0008270">
    <property type="term" value="F:zinc ion binding"/>
    <property type="evidence" value="ECO:0007669"/>
    <property type="project" value="TreeGrafter"/>
</dbReference>
<dbReference type="AlphaFoldDB" id="A0A1G9CYV8"/>
<keyword evidence="7" id="KW-0479">Metal-binding</keyword>
<evidence type="ECO:0000256" key="8">
    <source>
        <dbReference type="PIRSR" id="PIRSR602481-2"/>
    </source>
</evidence>
<feature type="binding site" evidence="7">
    <location>
        <position position="134"/>
    </location>
    <ligand>
        <name>Zn(2+)</name>
        <dbReference type="ChEBI" id="CHEBI:29105"/>
    </ligand>
</feature>
<dbReference type="InterPro" id="IPR036390">
    <property type="entry name" value="WH_DNA-bd_sf"/>
</dbReference>
<comment type="similarity">
    <text evidence="1">Belongs to the Fur family.</text>
</comment>
<keyword evidence="4" id="KW-0805">Transcription regulation</keyword>
<evidence type="ECO:0000313" key="10">
    <source>
        <dbReference type="Proteomes" id="UP000198718"/>
    </source>
</evidence>
<dbReference type="CDD" id="cd07153">
    <property type="entry name" value="Fur_like"/>
    <property type="match status" value="1"/>
</dbReference>
<keyword evidence="2" id="KW-0678">Repressor</keyword>
<feature type="binding site" evidence="8">
    <location>
        <position position="126"/>
    </location>
    <ligand>
        <name>Fe cation</name>
        <dbReference type="ChEBI" id="CHEBI:24875"/>
    </ligand>
</feature>
<dbReference type="InterPro" id="IPR036388">
    <property type="entry name" value="WH-like_DNA-bd_sf"/>
</dbReference>
<evidence type="ECO:0000256" key="3">
    <source>
        <dbReference type="ARBA" id="ARBA00022833"/>
    </source>
</evidence>
<dbReference type="InterPro" id="IPR002481">
    <property type="entry name" value="FUR"/>
</dbReference>
<dbReference type="PANTHER" id="PTHR33202">
    <property type="entry name" value="ZINC UPTAKE REGULATION PROTEIN"/>
    <property type="match status" value="1"/>
</dbReference>
<keyword evidence="6" id="KW-0804">Transcription</keyword>
<organism evidence="9 10">
    <name type="scientific">Natronincola ferrireducens</name>
    <dbReference type="NCBI Taxonomy" id="393762"/>
    <lineage>
        <taxon>Bacteria</taxon>
        <taxon>Bacillati</taxon>
        <taxon>Bacillota</taxon>
        <taxon>Clostridia</taxon>
        <taxon>Peptostreptococcales</taxon>
        <taxon>Natronincolaceae</taxon>
        <taxon>Natronincola</taxon>
    </lineage>
</organism>
<keyword evidence="3 7" id="KW-0862">Zinc</keyword>
<evidence type="ECO:0000256" key="7">
    <source>
        <dbReference type="PIRSR" id="PIRSR602481-1"/>
    </source>
</evidence>
<protein>
    <submittedName>
        <fullName evidence="9">Fur family transcriptional regulator, zinc uptake regulator</fullName>
    </submittedName>
</protein>
<evidence type="ECO:0000313" key="9">
    <source>
        <dbReference type="EMBL" id="SDK56886.1"/>
    </source>
</evidence>
<accession>A0A1G9CYV8</accession>
<dbReference type="Gene3D" id="1.10.10.10">
    <property type="entry name" value="Winged helix-like DNA-binding domain superfamily/Winged helix DNA-binding domain"/>
    <property type="match status" value="1"/>
</dbReference>
<reference evidence="9 10" key="1">
    <citation type="submission" date="2016-10" db="EMBL/GenBank/DDBJ databases">
        <authorList>
            <person name="de Groot N.N."/>
        </authorList>
    </citation>
    <scope>NUCLEOTIDE SEQUENCE [LARGE SCALE GENOMIC DNA]</scope>
    <source>
        <strain evidence="9 10">DSM 18346</strain>
    </source>
</reference>
<dbReference type="Proteomes" id="UP000198718">
    <property type="component" value="Unassembled WGS sequence"/>
</dbReference>
<dbReference type="GO" id="GO:0045892">
    <property type="term" value="P:negative regulation of DNA-templated transcription"/>
    <property type="evidence" value="ECO:0007669"/>
    <property type="project" value="TreeGrafter"/>
</dbReference>
<name>A0A1G9CYV8_9FIRM</name>
<dbReference type="GO" id="GO:1900376">
    <property type="term" value="P:regulation of secondary metabolite biosynthetic process"/>
    <property type="evidence" value="ECO:0007669"/>
    <property type="project" value="TreeGrafter"/>
</dbReference>
<comment type="cofactor">
    <cofactor evidence="7">
        <name>Zn(2+)</name>
        <dbReference type="ChEBI" id="CHEBI:29105"/>
    </cofactor>
    <text evidence="7">Binds 1 zinc ion per subunit.</text>
</comment>
<keyword evidence="8" id="KW-0408">Iron</keyword>
<evidence type="ECO:0000256" key="1">
    <source>
        <dbReference type="ARBA" id="ARBA00007957"/>
    </source>
</evidence>
<keyword evidence="10" id="KW-1185">Reference proteome</keyword>
<keyword evidence="5" id="KW-0238">DNA-binding</keyword>